<feature type="region of interest" description="Disordered" evidence="1">
    <location>
        <begin position="174"/>
        <end position="195"/>
    </location>
</feature>
<evidence type="ECO:0000256" key="1">
    <source>
        <dbReference type="SAM" id="MobiDB-lite"/>
    </source>
</evidence>
<dbReference type="EMBL" id="KV454302">
    <property type="protein sequence ID" value="ODQ69798.1"/>
    <property type="molecule type" value="Genomic_DNA"/>
</dbReference>
<organism evidence="2 3">
    <name type="scientific">Lipomyces starkeyi NRRL Y-11557</name>
    <dbReference type="NCBI Taxonomy" id="675824"/>
    <lineage>
        <taxon>Eukaryota</taxon>
        <taxon>Fungi</taxon>
        <taxon>Dikarya</taxon>
        <taxon>Ascomycota</taxon>
        <taxon>Saccharomycotina</taxon>
        <taxon>Lipomycetes</taxon>
        <taxon>Lipomycetales</taxon>
        <taxon>Lipomycetaceae</taxon>
        <taxon>Lipomyces</taxon>
    </lineage>
</organism>
<gene>
    <name evidence="2" type="ORF">LIPSTDRAFT_6461</name>
</gene>
<feature type="compositionally biased region" description="Polar residues" evidence="1">
    <location>
        <begin position="181"/>
        <end position="195"/>
    </location>
</feature>
<accession>A0A1E3PWY4</accession>
<name>A0A1E3PWY4_LIPST</name>
<proteinExistence type="predicted"/>
<sequence>MTSYQTTNAPTHYNDALPIHFVSATSGSASVKSCGLLQKQMQHANQQQVQQQVYGSSGVPNVAAESRSEVERRSDTTAEEVLRLLEKLLSLKSALPDRELQHYSIKLRTAVLSLSQAHLLALDSILRLVVSHCDKNSAKDELVRFMMLESGVASWGTGLRRIIDGCEVSTFSADAGVSRPPSESSWVQVSNDELQ</sequence>
<reference evidence="2 3" key="1">
    <citation type="journal article" date="2016" name="Proc. Natl. Acad. Sci. U.S.A.">
        <title>Comparative genomics of biotechnologically important yeasts.</title>
        <authorList>
            <person name="Riley R."/>
            <person name="Haridas S."/>
            <person name="Wolfe K.H."/>
            <person name="Lopes M.R."/>
            <person name="Hittinger C.T."/>
            <person name="Goeker M."/>
            <person name="Salamov A.A."/>
            <person name="Wisecaver J.H."/>
            <person name="Long T.M."/>
            <person name="Calvey C.H."/>
            <person name="Aerts A.L."/>
            <person name="Barry K.W."/>
            <person name="Choi C."/>
            <person name="Clum A."/>
            <person name="Coughlan A.Y."/>
            <person name="Deshpande S."/>
            <person name="Douglass A.P."/>
            <person name="Hanson S.J."/>
            <person name="Klenk H.-P."/>
            <person name="LaButti K.M."/>
            <person name="Lapidus A."/>
            <person name="Lindquist E.A."/>
            <person name="Lipzen A.M."/>
            <person name="Meier-Kolthoff J.P."/>
            <person name="Ohm R.A."/>
            <person name="Otillar R.P."/>
            <person name="Pangilinan J.L."/>
            <person name="Peng Y."/>
            <person name="Rokas A."/>
            <person name="Rosa C.A."/>
            <person name="Scheuner C."/>
            <person name="Sibirny A.A."/>
            <person name="Slot J.C."/>
            <person name="Stielow J.B."/>
            <person name="Sun H."/>
            <person name="Kurtzman C.P."/>
            <person name="Blackwell M."/>
            <person name="Grigoriev I.V."/>
            <person name="Jeffries T.W."/>
        </authorList>
    </citation>
    <scope>NUCLEOTIDE SEQUENCE [LARGE SCALE GENOMIC DNA]</scope>
    <source>
        <strain evidence="2 3">NRRL Y-11557</strain>
    </source>
</reference>
<keyword evidence="3" id="KW-1185">Reference proteome</keyword>
<protein>
    <submittedName>
        <fullName evidence="2">Uncharacterized protein</fullName>
    </submittedName>
</protein>
<evidence type="ECO:0000313" key="3">
    <source>
        <dbReference type="Proteomes" id="UP000094385"/>
    </source>
</evidence>
<evidence type="ECO:0000313" key="2">
    <source>
        <dbReference type="EMBL" id="ODQ69798.1"/>
    </source>
</evidence>
<dbReference type="OrthoDB" id="4090463at2759"/>
<dbReference type="Proteomes" id="UP000094385">
    <property type="component" value="Unassembled WGS sequence"/>
</dbReference>
<dbReference type="AlphaFoldDB" id="A0A1E3PWY4"/>